<dbReference type="Proteomes" id="UP000609064">
    <property type="component" value="Unassembled WGS sequence"/>
</dbReference>
<dbReference type="Gene3D" id="2.40.50.1020">
    <property type="entry name" value="LytTr DNA-binding domain"/>
    <property type="match status" value="1"/>
</dbReference>
<keyword evidence="3" id="KW-1185">Reference proteome</keyword>
<evidence type="ECO:0000313" key="2">
    <source>
        <dbReference type="EMBL" id="GGD57453.1"/>
    </source>
</evidence>
<dbReference type="Pfam" id="PF04397">
    <property type="entry name" value="LytTR"/>
    <property type="match status" value="1"/>
</dbReference>
<organism evidence="2 3">
    <name type="scientific">Emticicia aquatilis</name>
    <dbReference type="NCBI Taxonomy" id="1537369"/>
    <lineage>
        <taxon>Bacteria</taxon>
        <taxon>Pseudomonadati</taxon>
        <taxon>Bacteroidota</taxon>
        <taxon>Cytophagia</taxon>
        <taxon>Cytophagales</taxon>
        <taxon>Leadbetterellaceae</taxon>
        <taxon>Emticicia</taxon>
    </lineage>
</organism>
<reference evidence="2" key="2">
    <citation type="submission" date="2020-09" db="EMBL/GenBank/DDBJ databases">
        <authorList>
            <person name="Sun Q."/>
            <person name="Zhou Y."/>
        </authorList>
    </citation>
    <scope>NUCLEOTIDE SEQUENCE</scope>
    <source>
        <strain evidence="2">CGMCC 1.15958</strain>
    </source>
</reference>
<sequence>MLVYNISGIKCSIIMIEHFKTFAFMETFNKIHVGSRKYLLPEEMLHLESDINYTIISLKDGKQIITATTLKKLEKRLLPFKNFIRVNKSAIVNLDYIKPIDDTFTLSNLKKVAFSRRRGKIWKEQQVA</sequence>
<dbReference type="EMBL" id="BMKK01000004">
    <property type="protein sequence ID" value="GGD57453.1"/>
    <property type="molecule type" value="Genomic_DNA"/>
</dbReference>
<dbReference type="AlphaFoldDB" id="A0A916YRR5"/>
<dbReference type="GO" id="GO:0000156">
    <property type="term" value="F:phosphorelay response regulator activity"/>
    <property type="evidence" value="ECO:0007669"/>
    <property type="project" value="InterPro"/>
</dbReference>
<comment type="caution">
    <text evidence="2">The sequence shown here is derived from an EMBL/GenBank/DDBJ whole genome shotgun (WGS) entry which is preliminary data.</text>
</comment>
<evidence type="ECO:0000313" key="3">
    <source>
        <dbReference type="Proteomes" id="UP000609064"/>
    </source>
</evidence>
<proteinExistence type="predicted"/>
<dbReference type="InterPro" id="IPR007492">
    <property type="entry name" value="LytTR_DNA-bd_dom"/>
</dbReference>
<feature type="domain" description="HTH LytTR-type" evidence="1">
    <location>
        <begin position="47"/>
        <end position="128"/>
    </location>
</feature>
<dbReference type="PANTHER" id="PTHR37299:SF1">
    <property type="entry name" value="STAGE 0 SPORULATION PROTEIN A HOMOLOG"/>
    <property type="match status" value="1"/>
</dbReference>
<protein>
    <recommendedName>
        <fullName evidence="1">HTH LytTR-type domain-containing protein</fullName>
    </recommendedName>
</protein>
<gene>
    <name evidence="2" type="ORF">GCM10011514_21950</name>
</gene>
<dbReference type="PROSITE" id="PS50930">
    <property type="entry name" value="HTH_LYTTR"/>
    <property type="match status" value="1"/>
</dbReference>
<evidence type="ECO:0000259" key="1">
    <source>
        <dbReference type="PROSITE" id="PS50930"/>
    </source>
</evidence>
<reference evidence="2" key="1">
    <citation type="journal article" date="2014" name="Int. J. Syst. Evol. Microbiol.">
        <title>Complete genome sequence of Corynebacterium casei LMG S-19264T (=DSM 44701T), isolated from a smear-ripened cheese.</title>
        <authorList>
            <consortium name="US DOE Joint Genome Institute (JGI-PGF)"/>
            <person name="Walter F."/>
            <person name="Albersmeier A."/>
            <person name="Kalinowski J."/>
            <person name="Ruckert C."/>
        </authorList>
    </citation>
    <scope>NUCLEOTIDE SEQUENCE</scope>
    <source>
        <strain evidence="2">CGMCC 1.15958</strain>
    </source>
</reference>
<dbReference type="PANTHER" id="PTHR37299">
    <property type="entry name" value="TRANSCRIPTIONAL REGULATOR-RELATED"/>
    <property type="match status" value="1"/>
</dbReference>
<dbReference type="SMART" id="SM00850">
    <property type="entry name" value="LytTR"/>
    <property type="match status" value="1"/>
</dbReference>
<dbReference type="GO" id="GO:0003677">
    <property type="term" value="F:DNA binding"/>
    <property type="evidence" value="ECO:0007669"/>
    <property type="project" value="InterPro"/>
</dbReference>
<accession>A0A916YRR5</accession>
<dbReference type="InterPro" id="IPR046947">
    <property type="entry name" value="LytR-like"/>
</dbReference>
<name>A0A916YRR5_9BACT</name>